<reference evidence="3 4" key="1">
    <citation type="submission" date="2023-02" db="EMBL/GenBank/DDBJ databases">
        <title>Description and genomic characterization of Microbulbifer bruguierae sp. nov., isolated from the sediment of mangrove plant Bruguiera sexangula.</title>
        <authorList>
            <person name="Long M."/>
        </authorList>
    </citation>
    <scope>NUCLEOTIDE SEQUENCE [LARGE SCALE GENOMIC DNA]</scope>
    <source>
        <strain evidence="3 4">H12</strain>
    </source>
</reference>
<feature type="region of interest" description="Disordered" evidence="1">
    <location>
        <begin position="73"/>
        <end position="120"/>
    </location>
</feature>
<feature type="compositionally biased region" description="Polar residues" evidence="1">
    <location>
        <begin position="75"/>
        <end position="91"/>
    </location>
</feature>
<keyword evidence="4" id="KW-1185">Reference proteome</keyword>
<organism evidence="3 4">
    <name type="scientific">Microbulbifer bruguierae</name>
    <dbReference type="NCBI Taxonomy" id="3029061"/>
    <lineage>
        <taxon>Bacteria</taxon>
        <taxon>Pseudomonadati</taxon>
        <taxon>Pseudomonadota</taxon>
        <taxon>Gammaproteobacteria</taxon>
        <taxon>Cellvibrionales</taxon>
        <taxon>Microbulbiferaceae</taxon>
        <taxon>Microbulbifer</taxon>
    </lineage>
</organism>
<evidence type="ECO:0000313" key="4">
    <source>
        <dbReference type="Proteomes" id="UP001236500"/>
    </source>
</evidence>
<evidence type="ECO:0000256" key="2">
    <source>
        <dbReference type="SAM" id="Phobius"/>
    </source>
</evidence>
<gene>
    <name evidence="3" type="ORF">PVT68_11675</name>
</gene>
<dbReference type="Proteomes" id="UP001236500">
    <property type="component" value="Chromosome"/>
</dbReference>
<evidence type="ECO:0000256" key="1">
    <source>
        <dbReference type="SAM" id="MobiDB-lite"/>
    </source>
</evidence>
<accession>A0ABY8NBH5</accession>
<sequence length="120" mass="13010">MESNEHQTKFIKLKRDLMLIRSKKPIHLRSQKKQLGQGMTEYIIIVALIAVAAIGVFRLFGDTLRNQMGGLAQEMSGQSGTAQIQQAQGSANEARDEANTEKDLSNYSSGNQTGGDAGGN</sequence>
<feature type="compositionally biased region" description="Basic and acidic residues" evidence="1">
    <location>
        <begin position="93"/>
        <end position="104"/>
    </location>
</feature>
<proteinExistence type="predicted"/>
<evidence type="ECO:0000313" key="3">
    <source>
        <dbReference type="EMBL" id="WGL15427.1"/>
    </source>
</evidence>
<feature type="transmembrane region" description="Helical" evidence="2">
    <location>
        <begin position="42"/>
        <end position="60"/>
    </location>
</feature>
<protein>
    <submittedName>
        <fullName evidence="3">Pilus assembly protein</fullName>
    </submittedName>
</protein>
<keyword evidence="2" id="KW-0472">Membrane</keyword>
<dbReference type="EMBL" id="CP118605">
    <property type="protein sequence ID" value="WGL15427.1"/>
    <property type="molecule type" value="Genomic_DNA"/>
</dbReference>
<dbReference type="RefSeq" id="WP_280318239.1">
    <property type="nucleotide sequence ID" value="NZ_CP118605.1"/>
</dbReference>
<keyword evidence="2" id="KW-1133">Transmembrane helix</keyword>
<keyword evidence="2" id="KW-0812">Transmembrane</keyword>
<name>A0ABY8NBH5_9GAMM</name>